<reference evidence="7 8" key="1">
    <citation type="submission" date="2020-08" db="EMBL/GenBank/DDBJ databases">
        <title>Sequencing the genomes of 1000 actinobacteria strains.</title>
        <authorList>
            <person name="Klenk H.-P."/>
        </authorList>
    </citation>
    <scope>NUCLEOTIDE SEQUENCE [LARGE SCALE GENOMIC DNA]</scope>
    <source>
        <strain evidence="7 8">DSM 43768</strain>
    </source>
</reference>
<organism evidence="7 8">
    <name type="scientific">Nonomuraea rubra</name>
    <dbReference type="NCBI Taxonomy" id="46180"/>
    <lineage>
        <taxon>Bacteria</taxon>
        <taxon>Bacillati</taxon>
        <taxon>Actinomycetota</taxon>
        <taxon>Actinomycetes</taxon>
        <taxon>Streptosporangiales</taxon>
        <taxon>Streptosporangiaceae</taxon>
        <taxon>Nonomuraea</taxon>
    </lineage>
</organism>
<feature type="coiled-coil region" evidence="4">
    <location>
        <begin position="660"/>
        <end position="697"/>
    </location>
</feature>
<dbReference type="Proteomes" id="UP000565579">
    <property type="component" value="Unassembled WGS sequence"/>
</dbReference>
<keyword evidence="7" id="KW-0540">Nuclease</keyword>
<comment type="subunit">
    <text evidence="2">Heterodimer of SbcC and SbcD.</text>
</comment>
<feature type="region of interest" description="Disordered" evidence="5">
    <location>
        <begin position="431"/>
        <end position="503"/>
    </location>
</feature>
<comment type="caution">
    <text evidence="7">The sequence shown here is derived from an EMBL/GenBank/DDBJ whole genome shotgun (WGS) entry which is preliminary data.</text>
</comment>
<dbReference type="PANTHER" id="PTHR32114:SF2">
    <property type="entry name" value="ABC TRANSPORTER ABCH.3"/>
    <property type="match status" value="1"/>
</dbReference>
<evidence type="ECO:0000259" key="6">
    <source>
        <dbReference type="Pfam" id="PF13476"/>
    </source>
</evidence>
<dbReference type="GO" id="GO:0004527">
    <property type="term" value="F:exonuclease activity"/>
    <property type="evidence" value="ECO:0007669"/>
    <property type="project" value="UniProtKB-KW"/>
</dbReference>
<evidence type="ECO:0000256" key="2">
    <source>
        <dbReference type="ARBA" id="ARBA00011322"/>
    </source>
</evidence>
<dbReference type="Gene3D" id="3.40.50.300">
    <property type="entry name" value="P-loop containing nucleotide triphosphate hydrolases"/>
    <property type="match status" value="2"/>
</dbReference>
<dbReference type="GO" id="GO:0006302">
    <property type="term" value="P:double-strand break repair"/>
    <property type="evidence" value="ECO:0007669"/>
    <property type="project" value="InterPro"/>
</dbReference>
<dbReference type="PANTHER" id="PTHR32114">
    <property type="entry name" value="ABC TRANSPORTER ABCH.3"/>
    <property type="match status" value="1"/>
</dbReference>
<keyword evidence="4" id="KW-0175">Coiled coil</keyword>
<dbReference type="GO" id="GO:0016887">
    <property type="term" value="F:ATP hydrolysis activity"/>
    <property type="evidence" value="ECO:0007669"/>
    <property type="project" value="InterPro"/>
</dbReference>
<dbReference type="AlphaFoldDB" id="A0A7X0U0C6"/>
<keyword evidence="7" id="KW-0269">Exonuclease</keyword>
<evidence type="ECO:0000256" key="5">
    <source>
        <dbReference type="SAM" id="MobiDB-lite"/>
    </source>
</evidence>
<sequence>MRPLVLHLDDFGSFREPVTVDFSDVDYFVLVGPTGAGKSTLIDAICFALYGTVPRWGKENVIAHALAPSAVAAKVALVFETGGRRYAVVRALKRDAKGKVHTAEARLEELVPSVPATAGLEELMSAVARPVAEGAAVTAEVQRITGLEYRFFTQCVVLPQGRFAEFLHAQPRERQDLLVQLLDADVYERVRQRAVQEETGAAQAAAFARERLARLTDADEPAERAAEARLATLRALDEQVRGDLDALRSSAVEIRRLAEEREAVRRRVTALGSLAMPPEVPTLAEHVRAAAGEVRDHARDAEAAEAEEQRAEDELAALDDPDILMDLLRAAEAHERAVTELRAASERAARTRASLEPLADRARTLDAALAGAEEARDRLRDAHAGAELARRLVVGQECPTCLRPVERLPHHPASADLRAAERHVKTCREEAEQARTRHTEAETETRHLERTVRELTDRATRTARDLADRVGRTAGEAEGGAGRTAGESDGQAAGGDPRGQDGLLAGVDRGDLEGRLAAVRAAERRAAKLRQAARDARARLATAKRRAEELTGRTERLWRDLEAARDTVVPLGAPPLDRDDLHHAWTALLAWRADAAVREHTALEEHDEHVAEAEHRARTLWSAVAARLNDHGVETSGVSARPAAPDKAAGRLGELVAAAIAQARAHLARVKENRAAARELDERARAEEERARVAKELALCLRADAFERWLCTEALDLLVTAASDTLRELSDGQYELALGARNEIEVIDHAEAGMRRNARTLSGGETFQAALALALALSDQVAGLSATAARSLDSLFLDEGFGSLDPATLDTVAATLERLAGGRERMVGVVTHVPALADRIPVRFEVRRDAKGSHLHRATA</sequence>
<feature type="domain" description="Rad50/SbcC-type AAA" evidence="6">
    <location>
        <begin position="6"/>
        <end position="194"/>
    </location>
</feature>
<dbReference type="SUPFAM" id="SSF52540">
    <property type="entry name" value="P-loop containing nucleoside triphosphate hydrolases"/>
    <property type="match status" value="1"/>
</dbReference>
<feature type="compositionally biased region" description="Basic and acidic residues" evidence="5">
    <location>
        <begin position="431"/>
        <end position="471"/>
    </location>
</feature>
<dbReference type="InterPro" id="IPR038729">
    <property type="entry name" value="Rad50/SbcC_AAA"/>
</dbReference>
<proteinExistence type="inferred from homology"/>
<accession>A0A7X0U0C6</accession>
<evidence type="ECO:0000256" key="4">
    <source>
        <dbReference type="SAM" id="Coils"/>
    </source>
</evidence>
<dbReference type="Pfam" id="PF13476">
    <property type="entry name" value="AAA_23"/>
    <property type="match status" value="1"/>
</dbReference>
<feature type="coiled-coil region" evidence="4">
    <location>
        <begin position="247"/>
        <end position="389"/>
    </location>
</feature>
<dbReference type="RefSeq" id="WP_185104848.1">
    <property type="nucleotide sequence ID" value="NZ_BAAAXY010000031.1"/>
</dbReference>
<dbReference type="Pfam" id="PF13558">
    <property type="entry name" value="SbcC_Walker_B"/>
    <property type="match status" value="1"/>
</dbReference>
<dbReference type="EMBL" id="JACHMI010000001">
    <property type="protein sequence ID" value="MBB6550607.1"/>
    <property type="molecule type" value="Genomic_DNA"/>
</dbReference>
<evidence type="ECO:0000313" key="8">
    <source>
        <dbReference type="Proteomes" id="UP000565579"/>
    </source>
</evidence>
<dbReference type="InterPro" id="IPR027417">
    <property type="entry name" value="P-loop_NTPase"/>
</dbReference>
<evidence type="ECO:0000256" key="3">
    <source>
        <dbReference type="ARBA" id="ARBA00013368"/>
    </source>
</evidence>
<keyword evidence="7" id="KW-0378">Hydrolase</keyword>
<protein>
    <recommendedName>
        <fullName evidence="3">Nuclease SbcCD subunit C</fullName>
    </recommendedName>
</protein>
<keyword evidence="8" id="KW-1185">Reference proteome</keyword>
<feature type="coiled-coil region" evidence="4">
    <location>
        <begin position="519"/>
        <end position="553"/>
    </location>
</feature>
<evidence type="ECO:0000256" key="1">
    <source>
        <dbReference type="ARBA" id="ARBA00006930"/>
    </source>
</evidence>
<comment type="similarity">
    <text evidence="1">Belongs to the SMC family. SbcC subfamily.</text>
</comment>
<evidence type="ECO:0000313" key="7">
    <source>
        <dbReference type="EMBL" id="MBB6550607.1"/>
    </source>
</evidence>
<gene>
    <name evidence="7" type="ORF">HD593_005402</name>
</gene>
<name>A0A7X0U0C6_9ACTN</name>